<organism evidence="1 2">
    <name type="scientific">Xylella fastidiosa</name>
    <dbReference type="NCBI Taxonomy" id="2371"/>
    <lineage>
        <taxon>Bacteria</taxon>
        <taxon>Pseudomonadati</taxon>
        <taxon>Pseudomonadota</taxon>
        <taxon>Gammaproteobacteria</taxon>
        <taxon>Lysobacterales</taxon>
        <taxon>Lysobacteraceae</taxon>
        <taxon>Xylella</taxon>
    </lineage>
</organism>
<dbReference type="Gene3D" id="3.40.50.300">
    <property type="entry name" value="P-loop containing nucleotide triphosphate hydrolases"/>
    <property type="match status" value="1"/>
</dbReference>
<dbReference type="EMBL" id="CP009886">
    <property type="protein sequence ID" value="ALR07885.1"/>
    <property type="molecule type" value="Genomic_DNA"/>
</dbReference>
<keyword evidence="1" id="KW-0614">Plasmid</keyword>
<reference evidence="2" key="1">
    <citation type="submission" date="2014-11" db="EMBL/GenBank/DDBJ databases">
        <title>Xylella fastidiosa Hib4 Genome Sequencing.</title>
        <authorList>
            <person name="Pierry P.M."/>
            <person name="da Silva A.M."/>
        </authorList>
    </citation>
    <scope>NUCLEOTIDE SEQUENCE [LARGE SCALE GENOMIC DNA]</scope>
    <source>
        <strain evidence="2">Hib4</strain>
        <plasmid evidence="2">pxf64-hb</plasmid>
    </source>
</reference>
<dbReference type="KEGG" id="xfh:XFHB_13200"/>
<geneLocation type="plasmid" evidence="2">
    <name>pxf64-hb</name>
</geneLocation>
<dbReference type="AlphaFoldDB" id="A0ABC8AHW8"/>
<dbReference type="InterPro" id="IPR027417">
    <property type="entry name" value="P-loop_NTPase"/>
</dbReference>
<proteinExistence type="predicted"/>
<evidence type="ECO:0000313" key="1">
    <source>
        <dbReference type="EMBL" id="ALR07885.1"/>
    </source>
</evidence>
<dbReference type="SUPFAM" id="SSF52540">
    <property type="entry name" value="P-loop containing nucleoside triphosphate hydrolases"/>
    <property type="match status" value="1"/>
</dbReference>
<sequence>MGFLDKGVTAIEDTLAYLARYWIGKDFAGYCELATAVGLTEEDIKRHPGLKDPYIVVDNKLTLLTTFDIQGTYQILSDQDFGKMIDNLRVKMNGYMKRYGHSITFGFERDPDRSLDELMRLAEPQINAARRIGLKSEDIILDRVLRNAPLVAWEQNLMIVYTHMNVMSPEEMKRELKQQSMDAQKHKLPRIEFGQNPAAVLMAMKYRHDTMVERVRHDFEHSGSEGRPGIMLRPISAHEAIKRVRIMVNRERTSQKFRPVLPGDRFIPHGREDKHDHSDLSAPLVSYQICTNDVTNHREIIKTDDLWHGNMSMELGPQEPQPFSSLFASIDREIPWRVRVDLNPGGLNEMRARQMMVAFVGILSSNLQIRQSFIDLNERSKEDAICSMKFTVSTWSPSERKTKHRMAALEKSIQAWGTCQVTSVHGDPLAAWASTIPGFTTKNIANRMVPPLPEALYLLPLQRPATPWGDGGSFIVRTPDGKIYPIQLGSRLQDTWIELISAPPGSGKSVLMNSMNSATVHRGGNVLLPLMTIIDVGPSSSGLIQLIKDSLPKQRKSEAVYLRLQNSVNYATNPYDTQLGARSPTSRETEFLVDLMTLFCTDPGTQKAPASCAQVNEMLLRIAYEDRAIKNPNIYEPHIDRTVDDVLESSGLMEQHSEEWWSVANWWEVTDMLFKAGYVREASLAQRKAVPVLQDFSAYLKNDSILDLFGDARVEGTNEPLLKYMYRCFSVATSNYALFAGRTRFELNSETRIIAIDLNDVIGGKTPEGMLRTAAMYMFARQMAAKNYFLREEVILPVIPEMYQKYHLKRVADIQDEQKTIAYDEVHNTGGQQAFVQTMIKDGREGRKWGIRIVNASQYLADYPEELLNAATSVYVMRGGNAADESILRRLYNVSEESIRRLQREAVGPGPEGGNFLALFKTKVGFVVQLLTNTVGPIELWAFSTTQEDVALRNRLYKRIGPYEARKLLAEHFPLGSASETIEHMRTESSEKEDVSVVERLANKLVEAYTRNIKKQRELVV</sequence>
<name>A0ABC8AHW8_XYLFS</name>
<dbReference type="RefSeq" id="WP_088578679.1">
    <property type="nucleotide sequence ID" value="NZ_CP009886.1"/>
</dbReference>
<dbReference type="Proteomes" id="UP000196980">
    <property type="component" value="Plasmid pXF64-HB"/>
</dbReference>
<accession>A0ABC8AHW8</accession>
<gene>
    <name evidence="1" type="ORF">XFHB_13200</name>
</gene>
<protein>
    <submittedName>
        <fullName evidence="1">Conjugal transfer protein TraU</fullName>
    </submittedName>
</protein>
<evidence type="ECO:0000313" key="2">
    <source>
        <dbReference type="Proteomes" id="UP000196980"/>
    </source>
</evidence>